<protein>
    <recommendedName>
        <fullName evidence="3">Zinc finger/thioredoxin putative domain-containing protein</fullName>
    </recommendedName>
</protein>
<keyword evidence="2" id="KW-0472">Membrane</keyword>
<keyword evidence="2" id="KW-1133">Transmembrane helix</keyword>
<dbReference type="eggNOG" id="ENOG5032ZVA">
    <property type="taxonomic scope" value="Bacteria"/>
</dbReference>
<feature type="region of interest" description="Disordered" evidence="1">
    <location>
        <begin position="63"/>
        <end position="137"/>
    </location>
</feature>
<feature type="region of interest" description="Disordered" evidence="1">
    <location>
        <begin position="170"/>
        <end position="193"/>
    </location>
</feature>
<comment type="caution">
    <text evidence="4">The sequence shown here is derived from an EMBL/GenBank/DDBJ whole genome shotgun (WGS) entry which is preliminary data.</text>
</comment>
<dbReference type="Pfam" id="PF11906">
    <property type="entry name" value="DUF3426"/>
    <property type="match status" value="1"/>
</dbReference>
<dbReference type="Proteomes" id="UP000009881">
    <property type="component" value="Unassembled WGS sequence"/>
</dbReference>
<feature type="domain" description="Zinc finger/thioredoxin putative" evidence="3">
    <location>
        <begin position="24"/>
        <end position="58"/>
    </location>
</feature>
<dbReference type="NCBIfam" id="TIGR02098">
    <property type="entry name" value="MJ0042_CXXC"/>
    <property type="match status" value="1"/>
</dbReference>
<sequence>MKLVLIKRKSYKYQSFFARQAERMIVSCPNCETRFTLPDGAIGASGRKMKCAKCGHKWHQMPEDNEAEAASAPMEEAAAGDVPAGAAPEPATAGGGADVPLEMDPGTPAPRPATEPDGGDIPMESGPGGRRPEADDDTTDLSAIAAMLDNNDLGGDDDLDDEAERQDLGRLLDADEPDPIPSMFGSPDDEDDKPKRRWPVVLVLLLVVVGGLGAGAWYGRQQVVAWVPQTAPLYAALGAPVQTLGMGLRFQNVAGERVVEDGVDTLIVRGFIANVAGGERPVPHLRLTLYDAEDNPVQSMVSRPPQETVASESTAGFRLTLENPPATARRFEVDWTDAPESGAAPKAQEPASANAQG</sequence>
<feature type="compositionally biased region" description="Low complexity" evidence="1">
    <location>
        <begin position="68"/>
        <end position="92"/>
    </location>
</feature>
<dbReference type="Pfam" id="PF13717">
    <property type="entry name" value="Zn_ribbon_4"/>
    <property type="match status" value="1"/>
</dbReference>
<dbReference type="STRING" id="1238182.C882_0556"/>
<feature type="region of interest" description="Disordered" evidence="1">
    <location>
        <begin position="297"/>
        <end position="357"/>
    </location>
</feature>
<gene>
    <name evidence="4" type="ORF">C882_0556</name>
</gene>
<dbReference type="InterPro" id="IPR011723">
    <property type="entry name" value="Znf/thioredoxin_put"/>
</dbReference>
<evidence type="ECO:0000313" key="5">
    <source>
        <dbReference type="Proteomes" id="UP000009881"/>
    </source>
</evidence>
<accession>K9GWX3</accession>
<dbReference type="AlphaFoldDB" id="K9GWX3"/>
<keyword evidence="2" id="KW-0812">Transmembrane</keyword>
<evidence type="ECO:0000259" key="3">
    <source>
        <dbReference type="Pfam" id="PF13717"/>
    </source>
</evidence>
<evidence type="ECO:0000256" key="2">
    <source>
        <dbReference type="SAM" id="Phobius"/>
    </source>
</evidence>
<evidence type="ECO:0000256" key="1">
    <source>
        <dbReference type="SAM" id="MobiDB-lite"/>
    </source>
</evidence>
<reference evidence="4 5" key="1">
    <citation type="journal article" date="2013" name="Genome Announc.">
        <title>Draft Genome Sequence of an Alphaproteobacterium, Caenispirillum salinarum AK4(T), Isolated from a Solar Saltern.</title>
        <authorList>
            <person name="Khatri I."/>
            <person name="Singh A."/>
            <person name="Korpole S."/>
            <person name="Pinnaka A.K."/>
            <person name="Subramanian S."/>
        </authorList>
    </citation>
    <scope>NUCLEOTIDE SEQUENCE [LARGE SCALE GENOMIC DNA]</scope>
    <source>
        <strain evidence="4 5">AK4</strain>
    </source>
</reference>
<dbReference type="InterPro" id="IPR021834">
    <property type="entry name" value="DUF3426"/>
</dbReference>
<name>K9GWX3_9PROT</name>
<keyword evidence="5" id="KW-1185">Reference proteome</keyword>
<evidence type="ECO:0000313" key="4">
    <source>
        <dbReference type="EMBL" id="EKV29249.1"/>
    </source>
</evidence>
<dbReference type="EMBL" id="ANHY01000013">
    <property type="protein sequence ID" value="EKV29249.1"/>
    <property type="molecule type" value="Genomic_DNA"/>
</dbReference>
<organism evidence="4 5">
    <name type="scientific">Caenispirillum salinarum AK4</name>
    <dbReference type="NCBI Taxonomy" id="1238182"/>
    <lineage>
        <taxon>Bacteria</taxon>
        <taxon>Pseudomonadati</taxon>
        <taxon>Pseudomonadota</taxon>
        <taxon>Alphaproteobacteria</taxon>
        <taxon>Rhodospirillales</taxon>
        <taxon>Novispirillaceae</taxon>
        <taxon>Caenispirillum</taxon>
    </lineage>
</organism>
<proteinExistence type="predicted"/>
<feature type="transmembrane region" description="Helical" evidence="2">
    <location>
        <begin position="200"/>
        <end position="219"/>
    </location>
</feature>